<sequence length="108" mass="11440">VSRVYAAVLGFHSQYISIRLFKVQCTTGCDVTSIWIEIEEEAGASRALEEGIGDLCINAFIPVCGLHLQHGGSPGHVFLESNSVRVLAEHGSVIVGISDLDPDMGGAT</sequence>
<evidence type="ECO:0000313" key="2">
    <source>
        <dbReference type="Proteomes" id="UP000472240"/>
    </source>
</evidence>
<dbReference type="AlphaFoldDB" id="A0A671E944"/>
<dbReference type="OMA" id="TCWGIEE"/>
<dbReference type="GeneTree" id="ENSGT01130000278367"/>
<reference evidence="1 2" key="2">
    <citation type="journal article" date="2018" name="Annu Rev Anim Biosci">
        <title>Bat Biology, Genomes, and the Bat1K Project: To Generate Chromosome-Level Genomes for All Living Bat Species.</title>
        <authorList>
            <person name="Teeling E.C."/>
            <person name="Vernes S.C."/>
            <person name="Davalos L.M."/>
            <person name="Ray D.A."/>
            <person name="Gilbert M.T.P."/>
            <person name="Myers E."/>
        </authorList>
    </citation>
    <scope>NUCLEOTIDE SEQUENCE</scope>
</reference>
<dbReference type="InParanoid" id="A0A671E944"/>
<name>A0A671E944_RHIFE</name>
<dbReference type="Ensembl" id="ENSRFET00010010427.1">
    <property type="protein sequence ID" value="ENSRFEP00010009520.1"/>
    <property type="gene ID" value="ENSRFEG00010006496.1"/>
</dbReference>
<reference evidence="1" key="5">
    <citation type="submission" date="2025-09" db="UniProtKB">
        <authorList>
            <consortium name="Ensembl"/>
        </authorList>
    </citation>
    <scope>IDENTIFICATION</scope>
</reference>
<accession>A0A671E944</accession>
<keyword evidence="2" id="KW-1185">Reference proteome</keyword>
<reference evidence="2" key="3">
    <citation type="submission" date="2018-12" db="EMBL/GenBank/DDBJ databases">
        <title>G10K-VGP greater horseshoe bat female genome, primary haplotype.</title>
        <authorList>
            <person name="Teeling E."/>
            <person name="Myers G."/>
            <person name="Vernes S."/>
            <person name="Pippel M."/>
            <person name="Winkler S."/>
            <person name="Fedrigo O."/>
            <person name="Rhie A."/>
            <person name="Koren S."/>
            <person name="Phillippy A."/>
            <person name="Lewin H."/>
            <person name="Damas J."/>
            <person name="Howe K."/>
            <person name="Mountcastle J."/>
            <person name="Jarvis E.D."/>
        </authorList>
    </citation>
    <scope>NUCLEOTIDE SEQUENCE [LARGE SCALE GENOMIC DNA]</scope>
</reference>
<protein>
    <submittedName>
        <fullName evidence="1">Uncharacterized protein</fullName>
    </submittedName>
</protein>
<dbReference type="Proteomes" id="UP000472240">
    <property type="component" value="Chromosome 24"/>
</dbReference>
<evidence type="ECO:0000313" key="1">
    <source>
        <dbReference type="Ensembl" id="ENSRFEP00010009520.1"/>
    </source>
</evidence>
<proteinExistence type="predicted"/>
<reference evidence="1" key="4">
    <citation type="submission" date="2025-08" db="UniProtKB">
        <authorList>
            <consortium name="Ensembl"/>
        </authorList>
    </citation>
    <scope>IDENTIFICATION</scope>
</reference>
<reference evidence="1 2" key="1">
    <citation type="journal article" date="2015" name="Annu Rev Anim Biosci">
        <title>The Genome 10K Project: a way forward.</title>
        <authorList>
            <person name="Koepfli K.P."/>
            <person name="Paten B."/>
            <person name="O'Brien S.J."/>
            <person name="Koepfli K.P."/>
            <person name="Paten B."/>
            <person name="Antunes A."/>
            <person name="Belov K."/>
            <person name="Bustamante C."/>
            <person name="Castoe T.A."/>
            <person name="Clawson H."/>
            <person name="Crawford A.J."/>
            <person name="Diekhans M."/>
            <person name="Distel D."/>
            <person name="Durbin R."/>
            <person name="Earl D."/>
            <person name="Fujita M.K."/>
            <person name="Gamble T."/>
            <person name="Georges A."/>
            <person name="Gemmell N."/>
            <person name="Gilbert M.T."/>
            <person name="Graves J.M."/>
            <person name="Green R.E."/>
            <person name="Hickey G."/>
            <person name="Jarvis E.D."/>
            <person name="Johnson W."/>
            <person name="Komissarov A."/>
            <person name="Korf I."/>
            <person name="Kuhn R."/>
            <person name="Larkin D.M."/>
            <person name="Lewin H."/>
            <person name="Lopez J.V."/>
            <person name="Ma J."/>
            <person name="Marques-Bonet T."/>
            <person name="Miller W."/>
            <person name="Murphy R."/>
            <person name="Pevzner P."/>
            <person name="Shapiro B."/>
            <person name="Steiner C."/>
            <person name="Tamazian G."/>
            <person name="Venkatesh B."/>
            <person name="Wang J."/>
            <person name="Wayne R."/>
            <person name="Wiley E."/>
            <person name="Yang H."/>
            <person name="Zhang G."/>
            <person name="Haussler D."/>
            <person name="Ryder O."/>
            <person name="O'Brien S.J."/>
        </authorList>
    </citation>
    <scope>NUCLEOTIDE SEQUENCE</scope>
</reference>
<organism evidence="1 2">
    <name type="scientific">Rhinolophus ferrumequinum</name>
    <name type="common">Greater horseshoe bat</name>
    <dbReference type="NCBI Taxonomy" id="59479"/>
    <lineage>
        <taxon>Eukaryota</taxon>
        <taxon>Metazoa</taxon>
        <taxon>Chordata</taxon>
        <taxon>Craniata</taxon>
        <taxon>Vertebrata</taxon>
        <taxon>Euteleostomi</taxon>
        <taxon>Mammalia</taxon>
        <taxon>Eutheria</taxon>
        <taxon>Laurasiatheria</taxon>
        <taxon>Chiroptera</taxon>
        <taxon>Yinpterochiroptera</taxon>
        <taxon>Rhinolophoidea</taxon>
        <taxon>Rhinolophidae</taxon>
        <taxon>Rhinolophinae</taxon>
        <taxon>Rhinolophus</taxon>
    </lineage>
</organism>